<proteinExistence type="inferred from homology"/>
<dbReference type="Gene3D" id="3.30.110.40">
    <property type="entry name" value="TusA-like domain"/>
    <property type="match status" value="1"/>
</dbReference>
<protein>
    <submittedName>
        <fullName evidence="3">SirA family protein</fullName>
    </submittedName>
    <submittedName>
        <fullName evidence="4">Sulfurtransferase TusA family protein</fullName>
    </submittedName>
</protein>
<dbReference type="AlphaFoldDB" id="A0A0M9AKR1"/>
<dbReference type="PANTHER" id="PTHR33279">
    <property type="entry name" value="SULFUR CARRIER PROTEIN YEDF-RELATED"/>
    <property type="match status" value="1"/>
</dbReference>
<feature type="domain" description="UPF0033" evidence="2">
    <location>
        <begin position="14"/>
        <end position="38"/>
    </location>
</feature>
<dbReference type="GO" id="GO:0016740">
    <property type="term" value="F:transferase activity"/>
    <property type="evidence" value="ECO:0007669"/>
    <property type="project" value="UniProtKB-KW"/>
</dbReference>
<reference evidence="3 5" key="1">
    <citation type="submission" date="2015-08" db="EMBL/GenBank/DDBJ databases">
        <title>Genomes of Isolates from Cabo Rojo, PR.</title>
        <authorList>
            <person name="Sanchez-Nieves R.L."/>
            <person name="Montalvo-Rodriguez R."/>
        </authorList>
    </citation>
    <scope>NUCLEOTIDE SEQUENCE [LARGE SCALE GENOMIC DNA]</scope>
    <source>
        <strain evidence="3 5">SL3</strain>
    </source>
</reference>
<gene>
    <name evidence="3" type="ORF">AMS69_09035</name>
    <name evidence="4" type="ORF">GOC83_17470</name>
</gene>
<keyword evidence="5" id="KW-1185">Reference proteome</keyword>
<dbReference type="STRING" id="1705562.AMS69_09035"/>
<evidence type="ECO:0000256" key="1">
    <source>
        <dbReference type="ARBA" id="ARBA00008984"/>
    </source>
</evidence>
<dbReference type="InterPro" id="IPR001455">
    <property type="entry name" value="TusA-like"/>
</dbReference>
<dbReference type="RefSeq" id="WP_053967722.1">
    <property type="nucleotide sequence ID" value="NZ_LIUF01000002.1"/>
</dbReference>
<accession>A0A0M9AKR1</accession>
<organism evidence="3 5">
    <name type="scientific">Haloarcula rubripromontorii</name>
    <dbReference type="NCBI Taxonomy" id="1705562"/>
    <lineage>
        <taxon>Archaea</taxon>
        <taxon>Methanobacteriati</taxon>
        <taxon>Methanobacteriota</taxon>
        <taxon>Stenosarchaea group</taxon>
        <taxon>Halobacteria</taxon>
        <taxon>Halobacteriales</taxon>
        <taxon>Haloarculaceae</taxon>
        <taxon>Haloarcula</taxon>
    </lineage>
</organism>
<reference evidence="4" key="2">
    <citation type="submission" date="2019-12" db="EMBL/GenBank/DDBJ databases">
        <title>The whole-genome sequencing of Haloarcula japonica strain pws8.</title>
        <authorList>
            <person name="Verma D.K."/>
            <person name="Gopal K."/>
            <person name="Prasad E.S."/>
        </authorList>
    </citation>
    <scope>NUCLEOTIDE SEQUENCE</scope>
    <source>
        <strain evidence="4">Pws8</strain>
    </source>
</reference>
<dbReference type="SUPFAM" id="SSF64307">
    <property type="entry name" value="SirA-like"/>
    <property type="match status" value="1"/>
</dbReference>
<evidence type="ECO:0000313" key="5">
    <source>
        <dbReference type="Proteomes" id="UP000037729"/>
    </source>
</evidence>
<dbReference type="InterPro" id="IPR036868">
    <property type="entry name" value="TusA-like_sf"/>
</dbReference>
<dbReference type="EMBL" id="WOWB01000003">
    <property type="protein sequence ID" value="NLV07924.1"/>
    <property type="molecule type" value="Genomic_DNA"/>
</dbReference>
<dbReference type="CDD" id="cd00291">
    <property type="entry name" value="SirA_YedF_YeeD"/>
    <property type="match status" value="1"/>
</dbReference>
<comment type="similarity">
    <text evidence="1">Belongs to the sulfur carrier protein TusA family.</text>
</comment>
<evidence type="ECO:0000313" key="3">
    <source>
        <dbReference type="EMBL" id="KOX94047.1"/>
    </source>
</evidence>
<sequence>MTTSQNHTEADTTVDARGATCPGPLMDLISEIRAVDTGTVIALLSDAEKSPTEVQEWADESGNEVLDIADKGDHYRIHVTKR</sequence>
<dbReference type="PANTHER" id="PTHR33279:SF6">
    <property type="entry name" value="SULFUR CARRIER PROTEIN YEDF-RELATED"/>
    <property type="match status" value="1"/>
</dbReference>
<dbReference type="Proteomes" id="UP000610611">
    <property type="component" value="Unassembled WGS sequence"/>
</dbReference>
<keyword evidence="4" id="KW-0808">Transferase</keyword>
<dbReference type="PATRIC" id="fig|1705562.3.peg.2899"/>
<evidence type="ECO:0000313" key="4">
    <source>
        <dbReference type="EMBL" id="NLV07924.1"/>
    </source>
</evidence>
<name>A0A0M9AKR1_9EURY</name>
<evidence type="ECO:0000259" key="2">
    <source>
        <dbReference type="PROSITE" id="PS01148"/>
    </source>
</evidence>
<dbReference type="Pfam" id="PF01206">
    <property type="entry name" value="TusA"/>
    <property type="match status" value="1"/>
</dbReference>
<dbReference type="Proteomes" id="UP000037729">
    <property type="component" value="Unassembled WGS sequence"/>
</dbReference>
<dbReference type="EMBL" id="LIUF01000002">
    <property type="protein sequence ID" value="KOX94047.1"/>
    <property type="molecule type" value="Genomic_DNA"/>
</dbReference>
<dbReference type="OrthoDB" id="45650at2157"/>
<dbReference type="PROSITE" id="PS01148">
    <property type="entry name" value="UPF0033"/>
    <property type="match status" value="1"/>
</dbReference>
<comment type="caution">
    <text evidence="3">The sequence shown here is derived from an EMBL/GenBank/DDBJ whole genome shotgun (WGS) entry which is preliminary data.</text>
</comment>